<dbReference type="OrthoDB" id="9807212at2"/>
<dbReference type="PANTHER" id="PTHR12126:SF11">
    <property type="entry name" value="NADH DEHYDROGENASE [UBIQUINONE] 1 ALPHA SUBCOMPLEX SUBUNIT 9, MITOCHONDRIAL"/>
    <property type="match status" value="1"/>
</dbReference>
<dbReference type="InterPro" id="IPR051207">
    <property type="entry name" value="ComplexI_NDUFA9_subunit"/>
</dbReference>
<evidence type="ECO:0000313" key="3">
    <source>
        <dbReference type="Proteomes" id="UP000007030"/>
    </source>
</evidence>
<organism evidence="2 3">
    <name type="scientific">Marinithermus hydrothermalis (strain DSM 14884 / JCM 11576 / T1)</name>
    <dbReference type="NCBI Taxonomy" id="869210"/>
    <lineage>
        <taxon>Bacteria</taxon>
        <taxon>Thermotogati</taxon>
        <taxon>Deinococcota</taxon>
        <taxon>Deinococci</taxon>
        <taxon>Thermales</taxon>
        <taxon>Thermaceae</taxon>
        <taxon>Marinithermus</taxon>
    </lineage>
</organism>
<dbReference type="InterPro" id="IPR016040">
    <property type="entry name" value="NAD(P)-bd_dom"/>
</dbReference>
<dbReference type="Proteomes" id="UP000007030">
    <property type="component" value="Chromosome"/>
</dbReference>
<dbReference type="AlphaFoldDB" id="F2NPM8"/>
<dbReference type="Gene3D" id="3.40.50.720">
    <property type="entry name" value="NAD(P)-binding Rossmann-like Domain"/>
    <property type="match status" value="1"/>
</dbReference>
<keyword evidence="3" id="KW-1185">Reference proteome</keyword>
<dbReference type="SUPFAM" id="SSF51735">
    <property type="entry name" value="NAD(P)-binding Rossmann-fold domains"/>
    <property type="match status" value="1"/>
</dbReference>
<dbReference type="KEGG" id="mhd:Marky_1796"/>
<dbReference type="Pfam" id="PF13460">
    <property type="entry name" value="NAD_binding_10"/>
    <property type="match status" value="1"/>
</dbReference>
<dbReference type="EMBL" id="CP002630">
    <property type="protein sequence ID" value="AEB12529.1"/>
    <property type="molecule type" value="Genomic_DNA"/>
</dbReference>
<proteinExistence type="predicted"/>
<dbReference type="InterPro" id="IPR036291">
    <property type="entry name" value="NAD(P)-bd_dom_sf"/>
</dbReference>
<evidence type="ECO:0000313" key="2">
    <source>
        <dbReference type="EMBL" id="AEB12529.1"/>
    </source>
</evidence>
<sequence>MRVLVIGGTGFIGRHLVARLVAEGHTVWVLSRRGEGPASGARYVVGDAVTGAGLEAAVQGQDAVIYLPGILREARGQTFHGVHVAGVWRTLEALEKAGVARYLHMSALGARPGTGIRYFETKAEAEALVRASSLAWTIFRPSFVFGKGDGFFGGVLKRLVQAPLPVIPLVGDGAFPARPVWVGDVAACFAQALANPGTAGQAFDLVGPKAYTFKELVLLVRDALGSRKPLLPIPLWLMDRVVPLLDRLPFTPLTLDQYRMLKLGSTADPAPMRRAFDLELRPLEAELERILG</sequence>
<protein>
    <submittedName>
        <fullName evidence="2">NAD-dependent epimerase/dehydratase</fullName>
    </submittedName>
</protein>
<dbReference type="GO" id="GO:0044877">
    <property type="term" value="F:protein-containing complex binding"/>
    <property type="evidence" value="ECO:0007669"/>
    <property type="project" value="TreeGrafter"/>
</dbReference>
<reference evidence="2 3" key="1">
    <citation type="journal article" date="2012" name="Stand. Genomic Sci.">
        <title>Complete genome sequence of the aerobic, heterotroph Marinithermus hydrothermalis type strain (T1(T)) from a deep-sea hydrothermal vent chimney.</title>
        <authorList>
            <person name="Copeland A."/>
            <person name="Gu W."/>
            <person name="Yasawong M."/>
            <person name="Lapidus A."/>
            <person name="Lucas S."/>
            <person name="Deshpande S."/>
            <person name="Pagani I."/>
            <person name="Tapia R."/>
            <person name="Cheng J.F."/>
            <person name="Goodwin L.A."/>
            <person name="Pitluck S."/>
            <person name="Liolios K."/>
            <person name="Ivanova N."/>
            <person name="Mavromatis K."/>
            <person name="Mikhailova N."/>
            <person name="Pati A."/>
            <person name="Chen A."/>
            <person name="Palaniappan K."/>
            <person name="Land M."/>
            <person name="Pan C."/>
            <person name="Brambilla E.M."/>
            <person name="Rohde M."/>
            <person name="Tindall B.J."/>
            <person name="Sikorski J."/>
            <person name="Goker M."/>
            <person name="Detter J.C."/>
            <person name="Bristow J."/>
            <person name="Eisen J.A."/>
            <person name="Markowitz V."/>
            <person name="Hugenholtz P."/>
            <person name="Kyrpides N.C."/>
            <person name="Klenk H.P."/>
            <person name="Woyke T."/>
        </authorList>
    </citation>
    <scope>NUCLEOTIDE SEQUENCE [LARGE SCALE GENOMIC DNA]</scope>
    <source>
        <strain evidence="3">DSM 14884 / JCM 11576 / T1</strain>
    </source>
</reference>
<feature type="domain" description="NAD(P)-binding" evidence="1">
    <location>
        <begin position="7"/>
        <end position="144"/>
    </location>
</feature>
<dbReference type="PANTHER" id="PTHR12126">
    <property type="entry name" value="NADH-UBIQUINONE OXIDOREDUCTASE 39 KDA SUBUNIT-RELATED"/>
    <property type="match status" value="1"/>
</dbReference>
<dbReference type="STRING" id="869210.Marky_1796"/>
<gene>
    <name evidence="2" type="ordered locus">Marky_1796</name>
</gene>
<accession>F2NPM8</accession>
<dbReference type="CDD" id="cd05271">
    <property type="entry name" value="NDUFA9_like_SDR_a"/>
    <property type="match status" value="1"/>
</dbReference>
<evidence type="ECO:0000259" key="1">
    <source>
        <dbReference type="Pfam" id="PF13460"/>
    </source>
</evidence>
<name>F2NPM8_MARHT</name>
<dbReference type="eggNOG" id="COG0702">
    <property type="taxonomic scope" value="Bacteria"/>
</dbReference>
<dbReference type="HOGENOM" id="CLU_007383_6_5_0"/>
<dbReference type="RefSeq" id="WP_013704575.1">
    <property type="nucleotide sequence ID" value="NC_015387.1"/>
</dbReference>